<gene>
    <name evidence="1" type="ORF">BGZ99_003250</name>
</gene>
<organism evidence="1 2">
    <name type="scientific">Dissophora globulifera</name>
    <dbReference type="NCBI Taxonomy" id="979702"/>
    <lineage>
        <taxon>Eukaryota</taxon>
        <taxon>Fungi</taxon>
        <taxon>Fungi incertae sedis</taxon>
        <taxon>Mucoromycota</taxon>
        <taxon>Mortierellomycotina</taxon>
        <taxon>Mortierellomycetes</taxon>
        <taxon>Mortierellales</taxon>
        <taxon>Mortierellaceae</taxon>
        <taxon>Dissophora</taxon>
    </lineage>
</organism>
<dbReference type="AlphaFoldDB" id="A0A9P6QX09"/>
<proteinExistence type="predicted"/>
<sequence length="77" mass="9302">MLSEENLAWHTSYSQGSNDWRNFVQEFLDGLVSPELFEHMDEYTYEDVYNEKSAPPNRPEDIYIFPLPHQQQQQRQH</sequence>
<dbReference type="EMBL" id="JAAAIP010002073">
    <property type="protein sequence ID" value="KAG0301960.1"/>
    <property type="molecule type" value="Genomic_DNA"/>
</dbReference>
<protein>
    <submittedName>
        <fullName evidence="1">Uncharacterized protein</fullName>
    </submittedName>
</protein>
<reference evidence="1" key="1">
    <citation type="journal article" date="2020" name="Fungal Divers.">
        <title>Resolving the Mortierellaceae phylogeny through synthesis of multi-gene phylogenetics and phylogenomics.</title>
        <authorList>
            <person name="Vandepol N."/>
            <person name="Liber J."/>
            <person name="Desiro A."/>
            <person name="Na H."/>
            <person name="Kennedy M."/>
            <person name="Barry K."/>
            <person name="Grigoriev I.V."/>
            <person name="Miller A.N."/>
            <person name="O'Donnell K."/>
            <person name="Stajich J.E."/>
            <person name="Bonito G."/>
        </authorList>
    </citation>
    <scope>NUCLEOTIDE SEQUENCE</scope>
    <source>
        <strain evidence="1">REB-010B</strain>
    </source>
</reference>
<evidence type="ECO:0000313" key="2">
    <source>
        <dbReference type="Proteomes" id="UP000738325"/>
    </source>
</evidence>
<evidence type="ECO:0000313" key="1">
    <source>
        <dbReference type="EMBL" id="KAG0301960.1"/>
    </source>
</evidence>
<dbReference type="Proteomes" id="UP000738325">
    <property type="component" value="Unassembled WGS sequence"/>
</dbReference>
<name>A0A9P6QX09_9FUNG</name>
<comment type="caution">
    <text evidence="1">The sequence shown here is derived from an EMBL/GenBank/DDBJ whole genome shotgun (WGS) entry which is preliminary data.</text>
</comment>
<accession>A0A9P6QX09</accession>
<keyword evidence="2" id="KW-1185">Reference proteome</keyword>
<feature type="non-terminal residue" evidence="1">
    <location>
        <position position="77"/>
    </location>
</feature>
<dbReference type="OrthoDB" id="10555492at2759"/>